<keyword evidence="11 12" id="KW-0807">Transducer</keyword>
<feature type="transmembrane region" description="Helical" evidence="13">
    <location>
        <begin position="56"/>
        <end position="76"/>
    </location>
</feature>
<dbReference type="Gene3D" id="1.20.1070.10">
    <property type="entry name" value="Rhodopsin 7-helix transmembrane proteins"/>
    <property type="match status" value="1"/>
</dbReference>
<feature type="transmembrane region" description="Helical" evidence="13">
    <location>
        <begin position="96"/>
        <end position="118"/>
    </location>
</feature>
<dbReference type="EMBL" id="JAOTOJ010000008">
    <property type="protein sequence ID" value="KAK9397285.1"/>
    <property type="molecule type" value="Genomic_DNA"/>
</dbReference>
<evidence type="ECO:0000256" key="13">
    <source>
        <dbReference type="RuleBase" id="RU363047"/>
    </source>
</evidence>
<dbReference type="InterPro" id="IPR000276">
    <property type="entry name" value="GPCR_Rhodpsn"/>
</dbReference>
<evidence type="ECO:0000256" key="9">
    <source>
        <dbReference type="ARBA" id="ARBA00023136"/>
    </source>
</evidence>
<feature type="transmembrane region" description="Helical" evidence="13">
    <location>
        <begin position="234"/>
        <end position="257"/>
    </location>
</feature>
<dbReference type="PROSITE" id="PS50262">
    <property type="entry name" value="G_PROTEIN_RECEP_F1_2"/>
    <property type="match status" value="1"/>
</dbReference>
<proteinExistence type="inferred from homology"/>
<dbReference type="InterPro" id="IPR000725">
    <property type="entry name" value="Olfact_rcpt"/>
</dbReference>
<evidence type="ECO:0000256" key="6">
    <source>
        <dbReference type="ARBA" id="ARBA00022725"/>
    </source>
</evidence>
<protein>
    <recommendedName>
        <fullName evidence="13">Olfactory receptor</fullName>
    </recommendedName>
</protein>
<dbReference type="PANTHER" id="PTHR26452">
    <property type="entry name" value="OLFACTORY RECEPTOR"/>
    <property type="match status" value="1"/>
</dbReference>
<dbReference type="InterPro" id="IPR017452">
    <property type="entry name" value="GPCR_Rhodpsn_7TM"/>
</dbReference>
<evidence type="ECO:0000256" key="1">
    <source>
        <dbReference type="ARBA" id="ARBA00002936"/>
    </source>
</evidence>
<dbReference type="CDD" id="cd15227">
    <property type="entry name" value="7tmA_OR14-like"/>
    <property type="match status" value="1"/>
</dbReference>
<keyword evidence="7 13" id="KW-1133">Transmembrane helix</keyword>
<evidence type="ECO:0000259" key="14">
    <source>
        <dbReference type="PROSITE" id="PS50262"/>
    </source>
</evidence>
<dbReference type="InterPro" id="IPR050516">
    <property type="entry name" value="Olfactory_GPCR"/>
</dbReference>
<evidence type="ECO:0000256" key="12">
    <source>
        <dbReference type="RuleBase" id="RU000688"/>
    </source>
</evidence>
<sequence>MDNMSSPSNFLLLQFSAVWELQILHFLLFLILYLAIVLGNLLIISAVIFDHYLHTPMYFFLMNLAILDLGSISTIIPKSMGNSFMNSRNISYSECVVQVFCFISFVESDFFLLTVMAYDRYVAICHPLHYGILMNRQACAQIVLCVWLMGIFNGAMHTTGTFAIPFCSNVVNQFYCEIPQLLKLSCSDSYQPELTILVINIMIEGACFVFIIITYVLIFTAILKIPSVHGRQKAFATCLPHLTVFSIFIFTGWFAYLKPPSNTSSSWDLALTMIYTFVPPLLNPVIYSMRNKELTVALTKLFLSACSSTETYFNVFVSQ</sequence>
<keyword evidence="5 12" id="KW-0812">Transmembrane</keyword>
<dbReference type="SUPFAM" id="SSF81321">
    <property type="entry name" value="Family A G protein-coupled receptor-like"/>
    <property type="match status" value="1"/>
</dbReference>
<dbReference type="FunFam" id="1.20.1070.10:FF:000037">
    <property type="entry name" value="Olfactory receptor"/>
    <property type="match status" value="1"/>
</dbReference>
<keyword evidence="10 12" id="KW-0675">Receptor</keyword>
<evidence type="ECO:0000256" key="2">
    <source>
        <dbReference type="ARBA" id="ARBA00004651"/>
    </source>
</evidence>
<dbReference type="GO" id="GO:0005886">
    <property type="term" value="C:plasma membrane"/>
    <property type="evidence" value="ECO:0007669"/>
    <property type="project" value="UniProtKB-SubCell"/>
</dbReference>
<feature type="transmembrane region" description="Helical" evidence="13">
    <location>
        <begin position="23"/>
        <end position="49"/>
    </location>
</feature>
<evidence type="ECO:0000256" key="4">
    <source>
        <dbReference type="ARBA" id="ARBA00022606"/>
    </source>
</evidence>
<feature type="transmembrane region" description="Helical" evidence="13">
    <location>
        <begin position="269"/>
        <end position="287"/>
    </location>
</feature>
<keyword evidence="3 13" id="KW-1003">Cell membrane</keyword>
<evidence type="ECO:0000256" key="3">
    <source>
        <dbReference type="ARBA" id="ARBA00022475"/>
    </source>
</evidence>
<dbReference type="GO" id="GO:0004930">
    <property type="term" value="F:G protein-coupled receptor activity"/>
    <property type="evidence" value="ECO:0007669"/>
    <property type="project" value="UniProtKB-KW"/>
</dbReference>
<dbReference type="PRINTS" id="PR00237">
    <property type="entry name" value="GPCRRHODOPSN"/>
</dbReference>
<keyword evidence="16" id="KW-1185">Reference proteome</keyword>
<dbReference type="AlphaFoldDB" id="A0AAW1B5R9"/>
<feature type="transmembrane region" description="Helical" evidence="13">
    <location>
        <begin position="138"/>
        <end position="156"/>
    </location>
</feature>
<organism evidence="15 16">
    <name type="scientific">Crotalus adamanteus</name>
    <name type="common">Eastern diamondback rattlesnake</name>
    <dbReference type="NCBI Taxonomy" id="8729"/>
    <lineage>
        <taxon>Eukaryota</taxon>
        <taxon>Metazoa</taxon>
        <taxon>Chordata</taxon>
        <taxon>Craniata</taxon>
        <taxon>Vertebrata</taxon>
        <taxon>Euteleostomi</taxon>
        <taxon>Lepidosauria</taxon>
        <taxon>Squamata</taxon>
        <taxon>Bifurcata</taxon>
        <taxon>Unidentata</taxon>
        <taxon>Episquamata</taxon>
        <taxon>Toxicofera</taxon>
        <taxon>Serpentes</taxon>
        <taxon>Colubroidea</taxon>
        <taxon>Viperidae</taxon>
        <taxon>Crotalinae</taxon>
        <taxon>Crotalus</taxon>
    </lineage>
</organism>
<reference evidence="15 16" key="1">
    <citation type="journal article" date="2024" name="Proc. Natl. Acad. Sci. U.S.A.">
        <title>The genetic regulatory architecture and epigenomic basis for age-related changes in rattlesnake venom.</title>
        <authorList>
            <person name="Hogan M.P."/>
            <person name="Holding M.L."/>
            <person name="Nystrom G.S."/>
            <person name="Colston T.J."/>
            <person name="Bartlett D.A."/>
            <person name="Mason A.J."/>
            <person name="Ellsworth S.A."/>
            <person name="Rautsaw R.M."/>
            <person name="Lawrence K.C."/>
            <person name="Strickland J.L."/>
            <person name="He B."/>
            <person name="Fraser P."/>
            <person name="Margres M.J."/>
            <person name="Gilbert D.M."/>
            <person name="Gibbs H.L."/>
            <person name="Parkinson C.L."/>
            <person name="Rokyta D.R."/>
        </authorList>
    </citation>
    <scope>NUCLEOTIDE SEQUENCE [LARGE SCALE GENOMIC DNA]</scope>
    <source>
        <strain evidence="15">DRR0105</strain>
    </source>
</reference>
<evidence type="ECO:0000256" key="7">
    <source>
        <dbReference type="ARBA" id="ARBA00022989"/>
    </source>
</evidence>
<name>A0AAW1B5R9_CROAD</name>
<evidence type="ECO:0000256" key="11">
    <source>
        <dbReference type="ARBA" id="ARBA00023224"/>
    </source>
</evidence>
<dbReference type="GO" id="GO:0004984">
    <property type="term" value="F:olfactory receptor activity"/>
    <property type="evidence" value="ECO:0007669"/>
    <property type="project" value="InterPro"/>
</dbReference>
<evidence type="ECO:0000256" key="5">
    <source>
        <dbReference type="ARBA" id="ARBA00022692"/>
    </source>
</evidence>
<keyword evidence="8 12" id="KW-0297">G-protein coupled receptor</keyword>
<feature type="domain" description="G-protein coupled receptors family 1 profile" evidence="14">
    <location>
        <begin position="39"/>
        <end position="287"/>
    </location>
</feature>
<dbReference type="Proteomes" id="UP001474421">
    <property type="component" value="Unassembled WGS sequence"/>
</dbReference>
<comment type="similarity">
    <text evidence="12">Belongs to the G-protein coupled receptor 1 family.</text>
</comment>
<dbReference type="Pfam" id="PF13853">
    <property type="entry name" value="7tm_4"/>
    <property type="match status" value="1"/>
</dbReference>
<evidence type="ECO:0000256" key="10">
    <source>
        <dbReference type="ARBA" id="ARBA00023170"/>
    </source>
</evidence>
<evidence type="ECO:0000256" key="8">
    <source>
        <dbReference type="ARBA" id="ARBA00023040"/>
    </source>
</evidence>
<keyword evidence="6 13" id="KW-0552">Olfaction</keyword>
<keyword evidence="9 13" id="KW-0472">Membrane</keyword>
<comment type="subcellular location">
    <subcellularLocation>
        <location evidence="2 13">Cell membrane</location>
        <topology evidence="2 13">Multi-pass membrane protein</topology>
    </subcellularLocation>
</comment>
<comment type="function">
    <text evidence="1">Odorant receptor.</text>
</comment>
<feature type="transmembrane region" description="Helical" evidence="13">
    <location>
        <begin position="197"/>
        <end position="222"/>
    </location>
</feature>
<dbReference type="PROSITE" id="PS00237">
    <property type="entry name" value="G_PROTEIN_RECEP_F1_1"/>
    <property type="match status" value="1"/>
</dbReference>
<keyword evidence="4 13" id="KW-0716">Sensory transduction</keyword>
<dbReference type="PRINTS" id="PR00245">
    <property type="entry name" value="OLFACTORYR"/>
</dbReference>
<accession>A0AAW1B5R9</accession>
<evidence type="ECO:0000313" key="16">
    <source>
        <dbReference type="Proteomes" id="UP001474421"/>
    </source>
</evidence>
<gene>
    <name evidence="15" type="ORF">NXF25_020646</name>
</gene>
<evidence type="ECO:0000313" key="15">
    <source>
        <dbReference type="EMBL" id="KAK9397285.1"/>
    </source>
</evidence>
<comment type="caution">
    <text evidence="15">The sequence shown here is derived from an EMBL/GenBank/DDBJ whole genome shotgun (WGS) entry which is preliminary data.</text>
</comment>